<dbReference type="EMBL" id="JAUSUV010000012">
    <property type="protein sequence ID" value="MDQ0418478.1"/>
    <property type="molecule type" value="Genomic_DNA"/>
</dbReference>
<dbReference type="RefSeq" id="WP_307254223.1">
    <property type="nucleotide sequence ID" value="NZ_JAUSUV010000012.1"/>
</dbReference>
<dbReference type="Pfam" id="PF07374">
    <property type="entry name" value="DUF1492"/>
    <property type="match status" value="1"/>
</dbReference>
<comment type="caution">
    <text evidence="2">The sequence shown here is derived from an EMBL/GenBank/DDBJ whole genome shotgun (WGS) entry which is preliminary data.</text>
</comment>
<dbReference type="InterPro" id="IPR010861">
    <property type="entry name" value="DUF1492"/>
</dbReference>
<dbReference type="Proteomes" id="UP001238450">
    <property type="component" value="Unassembled WGS sequence"/>
</dbReference>
<evidence type="ECO:0000256" key="1">
    <source>
        <dbReference type="SAM" id="Coils"/>
    </source>
</evidence>
<dbReference type="AlphaFoldDB" id="A0AAJ1WTJ7"/>
<gene>
    <name evidence="2" type="ORF">J2Z48_002670</name>
</gene>
<dbReference type="NCBIfam" id="TIGR01637">
    <property type="entry name" value="phage_arpU"/>
    <property type="match status" value="1"/>
</dbReference>
<proteinExistence type="predicted"/>
<evidence type="ECO:0000313" key="3">
    <source>
        <dbReference type="Proteomes" id="UP001238450"/>
    </source>
</evidence>
<feature type="coiled-coil region" evidence="1">
    <location>
        <begin position="60"/>
        <end position="87"/>
    </location>
</feature>
<keyword evidence="3" id="KW-1185">Reference proteome</keyword>
<reference evidence="2 3" key="1">
    <citation type="submission" date="2023-07" db="EMBL/GenBank/DDBJ databases">
        <title>Genomic Encyclopedia of Type Strains, Phase IV (KMG-IV): sequencing the most valuable type-strain genomes for metagenomic binning, comparative biology and taxonomic classification.</title>
        <authorList>
            <person name="Goeker M."/>
        </authorList>
    </citation>
    <scope>NUCLEOTIDE SEQUENCE [LARGE SCALE GENOMIC DNA]</scope>
    <source>
        <strain evidence="2 3">DSM 46876</strain>
    </source>
</reference>
<sequence length="129" mass="15659">MRKPSYRKEVERRLRKYPILKVAVEDLKYQYPSCTSHYGEPMHGGQKEYISSTEKYAVQRAEKEMELKRIEQALKILNEDERQLVEERYFTRMRKNDEIVCDRIGWSKRSYYRVKKEAIDKVAYTLNLI</sequence>
<dbReference type="InterPro" id="IPR006524">
    <property type="entry name" value="ArpU-like"/>
</dbReference>
<protein>
    <submittedName>
        <fullName evidence="2">ArpU family phage transcriptional regulator</fullName>
    </submittedName>
</protein>
<name>A0AAJ1WTJ7_9BACL</name>
<organism evidence="2 3">
    <name type="scientific">Croceifilum oryzae</name>
    <dbReference type="NCBI Taxonomy" id="1553429"/>
    <lineage>
        <taxon>Bacteria</taxon>
        <taxon>Bacillati</taxon>
        <taxon>Bacillota</taxon>
        <taxon>Bacilli</taxon>
        <taxon>Bacillales</taxon>
        <taxon>Thermoactinomycetaceae</taxon>
        <taxon>Croceifilum</taxon>
    </lineage>
</organism>
<accession>A0AAJ1WTJ7</accession>
<evidence type="ECO:0000313" key="2">
    <source>
        <dbReference type="EMBL" id="MDQ0418478.1"/>
    </source>
</evidence>
<keyword evidence="1" id="KW-0175">Coiled coil</keyword>